<feature type="transmembrane region" description="Helical" evidence="2">
    <location>
        <begin position="155"/>
        <end position="178"/>
    </location>
</feature>
<feature type="transmembrane region" description="Helical" evidence="2">
    <location>
        <begin position="44"/>
        <end position="64"/>
    </location>
</feature>
<evidence type="ECO:0000256" key="1">
    <source>
        <dbReference type="SAM" id="Coils"/>
    </source>
</evidence>
<comment type="caution">
    <text evidence="4">The sequence shown here is derived from an EMBL/GenBank/DDBJ whole genome shotgun (WGS) entry which is preliminary data.</text>
</comment>
<sequence length="350" mass="38529">MALATPTPQQSLVERIRLLVIAQTVMVGLIGIATWFLVEIPKERAGVALGLALVTTINVFLYLLRNSRHAPRIVVVNFLLIVGVIVLTDATGAQLSGMNWTLYLIWPALTMLVLRELRYVLVVSVVTLAALITFPLLEIYGVIPLELVIPAPMLLLKLIIFVVVFLILTSMMIVIGLADQRSQKVLAEHTAVITNQQAELAQANQSLQAGNQQLQALAQRQESLLNQIQLLEAPIIRLGNNAILLPITGMLDQQRISHIRSAVLQQIYQLRAQHLILDMTGALLPDASVLPNFADMLAAIKLLGCEMRVTGMTSEIVQQLVFTDVDLRIFGKTGQLEQLIQEVLQPSKGK</sequence>
<dbReference type="SUPFAM" id="SSF52091">
    <property type="entry name" value="SpoIIaa-like"/>
    <property type="match status" value="1"/>
</dbReference>
<keyword evidence="2" id="KW-1133">Transmembrane helix</keyword>
<dbReference type="CDD" id="cd07041">
    <property type="entry name" value="STAS_RsbR_RsbS_like"/>
    <property type="match status" value="1"/>
</dbReference>
<reference evidence="4 5" key="1">
    <citation type="submission" date="2024-02" db="EMBL/GenBank/DDBJ databases">
        <title>Herpetosiphon gulosus NBRC 112829.</title>
        <authorList>
            <person name="Ichikawa N."/>
            <person name="Katano-Makiyama Y."/>
            <person name="Hidaka K."/>
        </authorList>
    </citation>
    <scope>NUCLEOTIDE SEQUENCE [LARGE SCALE GENOMIC DNA]</scope>
    <source>
        <strain evidence="4 5">NBRC 112829</strain>
    </source>
</reference>
<evidence type="ECO:0000313" key="5">
    <source>
        <dbReference type="Proteomes" id="UP001428290"/>
    </source>
</evidence>
<dbReference type="PROSITE" id="PS50801">
    <property type="entry name" value="STAS"/>
    <property type="match status" value="1"/>
</dbReference>
<feature type="transmembrane region" description="Helical" evidence="2">
    <location>
        <begin position="73"/>
        <end position="91"/>
    </location>
</feature>
<evidence type="ECO:0000313" key="4">
    <source>
        <dbReference type="EMBL" id="GAA5530838.1"/>
    </source>
</evidence>
<dbReference type="Gene3D" id="3.30.750.24">
    <property type="entry name" value="STAS domain"/>
    <property type="match status" value="1"/>
</dbReference>
<dbReference type="InterPro" id="IPR036513">
    <property type="entry name" value="STAS_dom_sf"/>
</dbReference>
<dbReference type="InterPro" id="IPR051932">
    <property type="entry name" value="Bact_StressResp_Reg"/>
</dbReference>
<feature type="coiled-coil region" evidence="1">
    <location>
        <begin position="186"/>
        <end position="231"/>
    </location>
</feature>
<feature type="domain" description="STAS" evidence="3">
    <location>
        <begin position="232"/>
        <end position="343"/>
    </location>
</feature>
<dbReference type="Pfam" id="PF01740">
    <property type="entry name" value="STAS"/>
    <property type="match status" value="1"/>
</dbReference>
<keyword evidence="5" id="KW-1185">Reference proteome</keyword>
<evidence type="ECO:0000259" key="3">
    <source>
        <dbReference type="PROSITE" id="PS50801"/>
    </source>
</evidence>
<dbReference type="RefSeq" id="WP_345724435.1">
    <property type="nucleotide sequence ID" value="NZ_BAABRU010000025.1"/>
</dbReference>
<keyword evidence="1" id="KW-0175">Coiled coil</keyword>
<proteinExistence type="predicted"/>
<name>A0ABP9X623_9CHLR</name>
<dbReference type="Proteomes" id="UP001428290">
    <property type="component" value="Unassembled WGS sequence"/>
</dbReference>
<keyword evidence="2" id="KW-0472">Membrane</keyword>
<feature type="transmembrane region" description="Helical" evidence="2">
    <location>
        <begin position="121"/>
        <end position="143"/>
    </location>
</feature>
<accession>A0ABP9X623</accession>
<organism evidence="4 5">
    <name type="scientific">Herpetosiphon gulosus</name>
    <dbReference type="NCBI Taxonomy" id="1973496"/>
    <lineage>
        <taxon>Bacteria</taxon>
        <taxon>Bacillati</taxon>
        <taxon>Chloroflexota</taxon>
        <taxon>Chloroflexia</taxon>
        <taxon>Herpetosiphonales</taxon>
        <taxon>Herpetosiphonaceae</taxon>
        <taxon>Herpetosiphon</taxon>
    </lineage>
</organism>
<protein>
    <recommendedName>
        <fullName evidence="3">STAS domain-containing protein</fullName>
    </recommendedName>
</protein>
<feature type="transmembrane region" description="Helical" evidence="2">
    <location>
        <begin position="18"/>
        <end position="38"/>
    </location>
</feature>
<keyword evidence="2" id="KW-0812">Transmembrane</keyword>
<dbReference type="PANTHER" id="PTHR33745">
    <property type="entry name" value="RSBT ANTAGONIST PROTEIN RSBS-RELATED"/>
    <property type="match status" value="1"/>
</dbReference>
<dbReference type="EMBL" id="BAABRU010000025">
    <property type="protein sequence ID" value="GAA5530838.1"/>
    <property type="molecule type" value="Genomic_DNA"/>
</dbReference>
<gene>
    <name evidence="4" type="ORF">Hgul01_04661</name>
</gene>
<dbReference type="PANTHER" id="PTHR33745:SF1">
    <property type="entry name" value="RSBT ANTAGONIST PROTEIN RSBS"/>
    <property type="match status" value="1"/>
</dbReference>
<dbReference type="InterPro" id="IPR002645">
    <property type="entry name" value="STAS_dom"/>
</dbReference>
<feature type="transmembrane region" description="Helical" evidence="2">
    <location>
        <begin position="97"/>
        <end position="114"/>
    </location>
</feature>
<evidence type="ECO:0000256" key="2">
    <source>
        <dbReference type="SAM" id="Phobius"/>
    </source>
</evidence>